<feature type="compositionally biased region" description="Gly residues" evidence="1">
    <location>
        <begin position="65"/>
        <end position="79"/>
    </location>
</feature>
<name>A0AA88A8P9_FICCA</name>
<feature type="compositionally biased region" description="Basic and acidic residues" evidence="1">
    <location>
        <begin position="33"/>
        <end position="61"/>
    </location>
</feature>
<keyword evidence="3" id="KW-1185">Reference proteome</keyword>
<comment type="caution">
    <text evidence="2">The sequence shown here is derived from an EMBL/GenBank/DDBJ whole genome shotgun (WGS) entry which is preliminary data.</text>
</comment>
<dbReference type="AlphaFoldDB" id="A0AA88A8P9"/>
<sequence length="79" mass="8640">MRQQKSITLLDIGEVDVAIAERESSPAVSTDSNGHDALEPRERVQEDAVSDVRVELTDVQRRRQGQGGDGGGGCRNKRH</sequence>
<evidence type="ECO:0000313" key="2">
    <source>
        <dbReference type="EMBL" id="GMN39301.1"/>
    </source>
</evidence>
<accession>A0AA88A8P9</accession>
<organism evidence="2 3">
    <name type="scientific">Ficus carica</name>
    <name type="common">Common fig</name>
    <dbReference type="NCBI Taxonomy" id="3494"/>
    <lineage>
        <taxon>Eukaryota</taxon>
        <taxon>Viridiplantae</taxon>
        <taxon>Streptophyta</taxon>
        <taxon>Embryophyta</taxon>
        <taxon>Tracheophyta</taxon>
        <taxon>Spermatophyta</taxon>
        <taxon>Magnoliopsida</taxon>
        <taxon>eudicotyledons</taxon>
        <taxon>Gunneridae</taxon>
        <taxon>Pentapetalae</taxon>
        <taxon>rosids</taxon>
        <taxon>fabids</taxon>
        <taxon>Rosales</taxon>
        <taxon>Moraceae</taxon>
        <taxon>Ficeae</taxon>
        <taxon>Ficus</taxon>
    </lineage>
</organism>
<evidence type="ECO:0000313" key="3">
    <source>
        <dbReference type="Proteomes" id="UP001187192"/>
    </source>
</evidence>
<dbReference type="Proteomes" id="UP001187192">
    <property type="component" value="Unassembled WGS sequence"/>
</dbReference>
<protein>
    <submittedName>
        <fullName evidence="2">Uncharacterized protein</fullName>
    </submittedName>
</protein>
<reference evidence="2" key="1">
    <citation type="submission" date="2023-07" db="EMBL/GenBank/DDBJ databases">
        <title>draft genome sequence of fig (Ficus carica).</title>
        <authorList>
            <person name="Takahashi T."/>
            <person name="Nishimura K."/>
        </authorList>
    </citation>
    <scope>NUCLEOTIDE SEQUENCE</scope>
</reference>
<gene>
    <name evidence="2" type="ORF">TIFTF001_008532</name>
</gene>
<dbReference type="EMBL" id="BTGU01000009">
    <property type="protein sequence ID" value="GMN39301.1"/>
    <property type="molecule type" value="Genomic_DNA"/>
</dbReference>
<evidence type="ECO:0000256" key="1">
    <source>
        <dbReference type="SAM" id="MobiDB-lite"/>
    </source>
</evidence>
<proteinExistence type="predicted"/>
<feature type="region of interest" description="Disordered" evidence="1">
    <location>
        <begin position="21"/>
        <end position="79"/>
    </location>
</feature>